<dbReference type="EMBL" id="JAULSV010000002">
    <property type="protein sequence ID" value="KAK0652290.1"/>
    <property type="molecule type" value="Genomic_DNA"/>
</dbReference>
<organism evidence="1 2">
    <name type="scientific">Cercophora newfieldiana</name>
    <dbReference type="NCBI Taxonomy" id="92897"/>
    <lineage>
        <taxon>Eukaryota</taxon>
        <taxon>Fungi</taxon>
        <taxon>Dikarya</taxon>
        <taxon>Ascomycota</taxon>
        <taxon>Pezizomycotina</taxon>
        <taxon>Sordariomycetes</taxon>
        <taxon>Sordariomycetidae</taxon>
        <taxon>Sordariales</taxon>
        <taxon>Lasiosphaeriaceae</taxon>
        <taxon>Cercophora</taxon>
    </lineage>
</organism>
<dbReference type="Proteomes" id="UP001174936">
    <property type="component" value="Unassembled WGS sequence"/>
</dbReference>
<comment type="caution">
    <text evidence="1">The sequence shown here is derived from an EMBL/GenBank/DDBJ whole genome shotgun (WGS) entry which is preliminary data.</text>
</comment>
<evidence type="ECO:0000313" key="2">
    <source>
        <dbReference type="Proteomes" id="UP001174936"/>
    </source>
</evidence>
<gene>
    <name evidence="1" type="ORF">B0T16DRAFT_387579</name>
</gene>
<sequence length="179" mass="19858">MIIIIKVPAGQVKEELTGVCERADWQQTREHEGITSAVHLTLTQATAERLRTFHEASGVVVISRHHQSEASVNSHSPAQVAGLPRFHLNVRAGADASTLRGGRAVAIMAVVLAAERCNLIPDYYWQATPPRKLRVWEERKESGEYGCQMQTHSTRHIRRIENLAGHKEHTGPAASEEFG</sequence>
<accession>A0AA39YJT8</accession>
<name>A0AA39YJT8_9PEZI</name>
<keyword evidence="2" id="KW-1185">Reference proteome</keyword>
<dbReference type="AlphaFoldDB" id="A0AA39YJT8"/>
<evidence type="ECO:0000313" key="1">
    <source>
        <dbReference type="EMBL" id="KAK0652290.1"/>
    </source>
</evidence>
<reference evidence="1" key="1">
    <citation type="submission" date="2023-06" db="EMBL/GenBank/DDBJ databases">
        <title>Genome-scale phylogeny and comparative genomics of the fungal order Sordariales.</title>
        <authorList>
            <consortium name="Lawrence Berkeley National Laboratory"/>
            <person name="Hensen N."/>
            <person name="Bonometti L."/>
            <person name="Westerberg I."/>
            <person name="Brannstrom I.O."/>
            <person name="Guillou S."/>
            <person name="Cros-Aarteil S."/>
            <person name="Calhoun S."/>
            <person name="Haridas S."/>
            <person name="Kuo A."/>
            <person name="Mondo S."/>
            <person name="Pangilinan J."/>
            <person name="Riley R."/>
            <person name="Labutti K."/>
            <person name="Andreopoulos B."/>
            <person name="Lipzen A."/>
            <person name="Chen C."/>
            <person name="Yanf M."/>
            <person name="Daum C."/>
            <person name="Ng V."/>
            <person name="Clum A."/>
            <person name="Steindorff A."/>
            <person name="Ohm R."/>
            <person name="Martin F."/>
            <person name="Silar P."/>
            <person name="Natvig D."/>
            <person name="Lalanne C."/>
            <person name="Gautier V."/>
            <person name="Ament-Velasquez S.L."/>
            <person name="Kruys A."/>
            <person name="Hutchinson M.I."/>
            <person name="Powell A.J."/>
            <person name="Barry K."/>
            <person name="Miller A.N."/>
            <person name="Grigoriev I.V."/>
            <person name="Debuchy R."/>
            <person name="Gladieux P."/>
            <person name="Thoren M.H."/>
            <person name="Johannesson H."/>
        </authorList>
    </citation>
    <scope>NUCLEOTIDE SEQUENCE</scope>
    <source>
        <strain evidence="1">SMH2532-1</strain>
    </source>
</reference>
<proteinExistence type="predicted"/>
<protein>
    <submittedName>
        <fullName evidence="1">Uncharacterized protein</fullName>
    </submittedName>
</protein>